<keyword evidence="7" id="KW-1185">Reference proteome</keyword>
<dbReference type="EMBL" id="ONZQ02000001">
    <property type="protein sequence ID" value="SPN97501.1"/>
    <property type="molecule type" value="Genomic_DNA"/>
</dbReference>
<feature type="compositionally biased region" description="Polar residues" evidence="5">
    <location>
        <begin position="73"/>
        <end position="87"/>
    </location>
</feature>
<feature type="compositionally biased region" description="Basic and acidic residues" evidence="5">
    <location>
        <begin position="33"/>
        <end position="46"/>
    </location>
</feature>
<comment type="caution">
    <text evidence="6">The sequence shown here is derived from an EMBL/GenBank/DDBJ whole genome shotgun (WGS) entry which is preliminary data.</text>
</comment>
<sequence>MADIDEKAKAERRAAVKKKARADALKKKQQQGGKKEAKAKAEKTEDPNPDETTAAELEKADVAVEDAADETPEQPTSPTTGATSMAEQSKIRSSSFRKGSVSSPPGPLSPGLGSAEGVTAPEIYRKQVARIEELERETERLARSNAEAEKRWKKAEEALEESRDADGASGNKAAASDEVEKLRSENTALQRHNAQLQQQVSRSGSKPSKESSASEWEERYISKAATMEIMELEMSKLRAALERGPSEKEQVAALEQKLERAERAASSAQQELQDLRRNLDRTAEKAVRDSSERTSVETKLRTVQHELADQLAARADLETKVDALEKKATTLTTLHREQDSRTQALKREKERAEATVKELTAKVDHLEAEVAKLKGRRSTDGGIDDDAVDELADEGRQKLEKRIRELESENYELRSGIWKDKRRELQEGEASASFQDVDLGGPGVTSPGHRKQGGGFGEFIASGIHALTGTDDGGFLDDDDDLDFDEDAFKRAQAEEASKRLERVKEVKRGLKNWAGWRLDLVDSRRGGGGMGEIFEI</sequence>
<dbReference type="Proteomes" id="UP001187682">
    <property type="component" value="Unassembled WGS sequence"/>
</dbReference>
<evidence type="ECO:0000256" key="4">
    <source>
        <dbReference type="ARBA" id="ARBA00023175"/>
    </source>
</evidence>
<evidence type="ECO:0000256" key="3">
    <source>
        <dbReference type="ARBA" id="ARBA00023123"/>
    </source>
</evidence>
<keyword evidence="3" id="KW-0518">Myosin</keyword>
<feature type="compositionally biased region" description="Low complexity" evidence="5">
    <location>
        <begin position="93"/>
        <end position="113"/>
    </location>
</feature>
<proteinExistence type="predicted"/>
<feature type="compositionally biased region" description="Basic and acidic residues" evidence="5">
    <location>
        <begin position="240"/>
        <end position="263"/>
    </location>
</feature>
<keyword evidence="2" id="KW-0963">Cytoplasm</keyword>
<accession>A0AAE8MR91</accession>
<evidence type="ECO:0000256" key="2">
    <source>
        <dbReference type="ARBA" id="ARBA00022490"/>
    </source>
</evidence>
<dbReference type="Gene3D" id="1.20.5.1160">
    <property type="entry name" value="Vasodilator-stimulated phosphoprotein"/>
    <property type="match status" value="1"/>
</dbReference>
<feature type="region of interest" description="Disordered" evidence="5">
    <location>
        <begin position="1"/>
        <end position="120"/>
    </location>
</feature>
<organism evidence="6 7">
    <name type="scientific">Cephalotrichum gorgonifer</name>
    <dbReference type="NCBI Taxonomy" id="2041049"/>
    <lineage>
        <taxon>Eukaryota</taxon>
        <taxon>Fungi</taxon>
        <taxon>Dikarya</taxon>
        <taxon>Ascomycota</taxon>
        <taxon>Pezizomycotina</taxon>
        <taxon>Sordariomycetes</taxon>
        <taxon>Hypocreomycetidae</taxon>
        <taxon>Microascales</taxon>
        <taxon>Microascaceae</taxon>
        <taxon>Cephalotrichum</taxon>
    </lineage>
</organism>
<feature type="compositionally biased region" description="Low complexity" evidence="5">
    <location>
        <begin position="201"/>
        <end position="214"/>
    </location>
</feature>
<dbReference type="PANTHER" id="PTHR46349:SF6">
    <property type="entry name" value="MYOSIN-6-LIKE"/>
    <property type="match status" value="1"/>
</dbReference>
<feature type="region of interest" description="Disordered" evidence="5">
    <location>
        <begin position="134"/>
        <end position="217"/>
    </location>
</feature>
<feature type="compositionally biased region" description="Basic and acidic residues" evidence="5">
    <location>
        <begin position="273"/>
        <end position="299"/>
    </location>
</feature>
<feature type="compositionally biased region" description="Acidic residues" evidence="5">
    <location>
        <begin position="63"/>
        <end position="72"/>
    </location>
</feature>
<name>A0AAE8MR91_9PEZI</name>
<dbReference type="PANTHER" id="PTHR46349">
    <property type="entry name" value="CINGULIN-LIKE PROTEIN 1-RELATED"/>
    <property type="match status" value="1"/>
</dbReference>
<gene>
    <name evidence="6" type="ORF">DNG_01015</name>
</gene>
<feature type="compositionally biased region" description="Polar residues" evidence="5">
    <location>
        <begin position="185"/>
        <end position="200"/>
    </location>
</feature>
<comment type="subcellular location">
    <subcellularLocation>
        <location evidence="1">Cytoplasm</location>
    </subcellularLocation>
</comment>
<evidence type="ECO:0000313" key="6">
    <source>
        <dbReference type="EMBL" id="SPN97501.1"/>
    </source>
</evidence>
<dbReference type="AlphaFoldDB" id="A0AAE8MR91"/>
<feature type="compositionally biased region" description="Basic and acidic residues" evidence="5">
    <location>
        <begin position="1"/>
        <end position="14"/>
    </location>
</feature>
<feature type="compositionally biased region" description="Basic and acidic residues" evidence="5">
    <location>
        <begin position="134"/>
        <end position="166"/>
    </location>
</feature>
<keyword evidence="4" id="KW-0505">Motor protein</keyword>
<reference evidence="6" key="1">
    <citation type="submission" date="2018-03" db="EMBL/GenBank/DDBJ databases">
        <authorList>
            <person name="Guldener U."/>
        </authorList>
    </citation>
    <scope>NUCLEOTIDE SEQUENCE</scope>
</reference>
<evidence type="ECO:0000256" key="5">
    <source>
        <dbReference type="SAM" id="MobiDB-lite"/>
    </source>
</evidence>
<evidence type="ECO:0000256" key="1">
    <source>
        <dbReference type="ARBA" id="ARBA00004496"/>
    </source>
</evidence>
<feature type="region of interest" description="Disordered" evidence="5">
    <location>
        <begin position="240"/>
        <end position="299"/>
    </location>
</feature>
<evidence type="ECO:0000313" key="7">
    <source>
        <dbReference type="Proteomes" id="UP001187682"/>
    </source>
</evidence>
<protein>
    <submittedName>
        <fullName evidence="6">Related to USO1 - intracellular protein transport protein</fullName>
    </submittedName>
</protein>